<dbReference type="InterPro" id="IPR050567">
    <property type="entry name" value="Mitochondrial_Carrier"/>
</dbReference>
<dbReference type="PROSITE" id="PS50920">
    <property type="entry name" value="SOLCAR"/>
    <property type="match status" value="2"/>
</dbReference>
<dbReference type="SUPFAM" id="SSF103506">
    <property type="entry name" value="Mitochondrial carrier"/>
    <property type="match status" value="1"/>
</dbReference>
<keyword evidence="3 10" id="KW-0813">Transport</keyword>
<evidence type="ECO:0000256" key="10">
    <source>
        <dbReference type="RuleBase" id="RU000488"/>
    </source>
</evidence>
<protein>
    <submittedName>
        <fullName evidence="11">BOU protein</fullName>
    </submittedName>
</protein>
<keyword evidence="4 9" id="KW-0812">Transmembrane</keyword>
<dbReference type="PANTHER" id="PTHR45624:SF10">
    <property type="entry name" value="SLC (SOLUTE CARRIER) HOMOLOG"/>
    <property type="match status" value="1"/>
</dbReference>
<feature type="repeat" description="Solcar" evidence="9">
    <location>
        <begin position="147"/>
        <end position="231"/>
    </location>
</feature>
<dbReference type="GO" id="GO:0022857">
    <property type="term" value="F:transmembrane transporter activity"/>
    <property type="evidence" value="ECO:0007669"/>
    <property type="project" value="TreeGrafter"/>
</dbReference>
<keyword evidence="7" id="KW-0496">Mitochondrion</keyword>
<comment type="caution">
    <text evidence="11">The sequence shown here is derived from an EMBL/GenBank/DDBJ whole genome shotgun (WGS) entry which is preliminary data.</text>
</comment>
<evidence type="ECO:0000256" key="9">
    <source>
        <dbReference type="PROSITE-ProRule" id="PRU00282"/>
    </source>
</evidence>
<dbReference type="InterPro" id="IPR002067">
    <property type="entry name" value="MCP"/>
</dbReference>
<dbReference type="InterPro" id="IPR023395">
    <property type="entry name" value="MCP_dom_sf"/>
</dbReference>
<dbReference type="GO" id="GO:0031966">
    <property type="term" value="C:mitochondrial membrane"/>
    <property type="evidence" value="ECO:0007669"/>
    <property type="project" value="UniProtKB-SubCell"/>
</dbReference>
<evidence type="ECO:0000256" key="3">
    <source>
        <dbReference type="ARBA" id="ARBA00022448"/>
    </source>
</evidence>
<keyword evidence="12" id="KW-1185">Reference proteome</keyword>
<dbReference type="Pfam" id="PF00153">
    <property type="entry name" value="Mito_carr"/>
    <property type="match status" value="2"/>
</dbReference>
<gene>
    <name evidence="11" type="primary">BOU</name>
    <name evidence="11" type="ORF">SNAT2548_LOCUS16627</name>
</gene>
<sequence>MSVAIDLLAGLRGLYKGYASPTLTVGVMNAVLFFSYELASKQLRDPSAEDGASLSLPRTFAAGSTAGAASALITAPTELVKCIAQTNLKNKGTMREEWQIFRAMVRDHGWLGAHGPCRGLGITILRDTPSYGLYFTIFEAMTRIMGKSDVVSFVAGGCAGAAAWGCIYPIDVIKTRWSTDPAGTYSSLLHCLRTTVRDDWRVLFNGFAAAMARAWPQHAVVFFTYELVKGSLTE</sequence>
<feature type="repeat" description="Solcar" evidence="9">
    <location>
        <begin position="54"/>
        <end position="144"/>
    </location>
</feature>
<organism evidence="11 12">
    <name type="scientific">Symbiodinium natans</name>
    <dbReference type="NCBI Taxonomy" id="878477"/>
    <lineage>
        <taxon>Eukaryota</taxon>
        <taxon>Sar</taxon>
        <taxon>Alveolata</taxon>
        <taxon>Dinophyceae</taxon>
        <taxon>Suessiales</taxon>
        <taxon>Symbiodiniaceae</taxon>
        <taxon>Symbiodinium</taxon>
    </lineage>
</organism>
<reference evidence="11" key="1">
    <citation type="submission" date="2021-02" db="EMBL/GenBank/DDBJ databases">
        <authorList>
            <person name="Dougan E. K."/>
            <person name="Rhodes N."/>
            <person name="Thang M."/>
            <person name="Chan C."/>
        </authorList>
    </citation>
    <scope>NUCLEOTIDE SEQUENCE</scope>
</reference>
<comment type="subcellular location">
    <subcellularLocation>
        <location evidence="1">Mitochondrion membrane</location>
        <topology evidence="1">Multi-pass membrane protein</topology>
    </subcellularLocation>
</comment>
<evidence type="ECO:0000256" key="2">
    <source>
        <dbReference type="ARBA" id="ARBA00006375"/>
    </source>
</evidence>
<name>A0A812NR13_9DINO</name>
<dbReference type="OrthoDB" id="422518at2759"/>
<keyword evidence="5" id="KW-0677">Repeat</keyword>
<evidence type="ECO:0000313" key="11">
    <source>
        <dbReference type="EMBL" id="CAE7317075.1"/>
    </source>
</evidence>
<dbReference type="PANTHER" id="PTHR45624">
    <property type="entry name" value="MITOCHONDRIAL BASIC AMINO ACIDS TRANSPORTER-RELATED"/>
    <property type="match status" value="1"/>
</dbReference>
<keyword evidence="8 9" id="KW-0472">Membrane</keyword>
<dbReference type="PRINTS" id="PR00926">
    <property type="entry name" value="MITOCARRIER"/>
</dbReference>
<dbReference type="InterPro" id="IPR018108">
    <property type="entry name" value="MCP_transmembrane"/>
</dbReference>
<dbReference type="Proteomes" id="UP000604046">
    <property type="component" value="Unassembled WGS sequence"/>
</dbReference>
<dbReference type="AlphaFoldDB" id="A0A812NR13"/>
<dbReference type="EMBL" id="CAJNDS010002086">
    <property type="protein sequence ID" value="CAE7317075.1"/>
    <property type="molecule type" value="Genomic_DNA"/>
</dbReference>
<dbReference type="Gene3D" id="1.50.40.10">
    <property type="entry name" value="Mitochondrial carrier domain"/>
    <property type="match status" value="1"/>
</dbReference>
<evidence type="ECO:0000256" key="7">
    <source>
        <dbReference type="ARBA" id="ARBA00023128"/>
    </source>
</evidence>
<evidence type="ECO:0000256" key="4">
    <source>
        <dbReference type="ARBA" id="ARBA00022692"/>
    </source>
</evidence>
<evidence type="ECO:0000256" key="6">
    <source>
        <dbReference type="ARBA" id="ARBA00022989"/>
    </source>
</evidence>
<keyword evidence="6" id="KW-1133">Transmembrane helix</keyword>
<proteinExistence type="inferred from homology"/>
<evidence type="ECO:0000256" key="5">
    <source>
        <dbReference type="ARBA" id="ARBA00022737"/>
    </source>
</evidence>
<comment type="similarity">
    <text evidence="2 10">Belongs to the mitochondrial carrier (TC 2.A.29) family.</text>
</comment>
<evidence type="ECO:0000256" key="8">
    <source>
        <dbReference type="ARBA" id="ARBA00023136"/>
    </source>
</evidence>
<evidence type="ECO:0000256" key="1">
    <source>
        <dbReference type="ARBA" id="ARBA00004225"/>
    </source>
</evidence>
<evidence type="ECO:0000313" key="12">
    <source>
        <dbReference type="Proteomes" id="UP000604046"/>
    </source>
</evidence>
<accession>A0A812NR13</accession>